<dbReference type="AlphaFoldDB" id="A0A9Q4GI01"/>
<dbReference type="RefSeq" id="WP_266087530.1">
    <property type="nucleotide sequence ID" value="NZ_RKLV01000007.1"/>
</dbReference>
<keyword evidence="5" id="KW-1185">Reference proteome</keyword>
<dbReference type="InterPro" id="IPR005182">
    <property type="entry name" value="YdbS-like_PH"/>
</dbReference>
<feature type="transmembrane region" description="Helical" evidence="2">
    <location>
        <begin position="21"/>
        <end position="39"/>
    </location>
</feature>
<evidence type="ECO:0000256" key="2">
    <source>
        <dbReference type="SAM" id="Phobius"/>
    </source>
</evidence>
<feature type="transmembrane region" description="Helical" evidence="2">
    <location>
        <begin position="227"/>
        <end position="247"/>
    </location>
</feature>
<sequence>MRETSVSQPADLHPLSIAYRAVSQLGQVGFVVLLSFYGGTDIANGFSFVLLGVAALGVALAAVLVWQFAYYKRFEYEITDDSFDIRSGVVSRRNRQIPLRRVQNVDVTENIVHRLLGIAKVNIETAGGSQSEASLRYVGADVARGIQREVRRRKTELTDEASEVTSEGDEDVVGESLYEISNHELLLLSTFSIDVRLIAFALFAVSFLPSESLPFEALPSRLAVVPLLVLGVAVVFVLWLIGFATNFSRYYGFVLRRVDDTLSYERGLFNRYSGSVPLDKIQTFTLDENVLKRYFNYATLGVETAGYSPTQSRQQGSETAVPLAKRERVLSLADEIDGVDEPEFMLPPKRARRRYAFRYTLLTAAVSAVLYAVSVYITPLRWYLPLAALPLVPFAAHLKWSNRGYYIGDGYAATRNGFWNRTTVILPYYRVQNVIESATVLQRRWGIATVTFDTAGSSGLRNDEARAVDIDADEAERITGEVRDRLQGSLAERRAERRRDGTWLDSVATDSPDASLGTRPDADDAQET</sequence>
<feature type="domain" description="YdbS-like PH" evidence="3">
    <location>
        <begin position="400"/>
        <end position="478"/>
    </location>
</feature>
<dbReference type="Pfam" id="PF03703">
    <property type="entry name" value="bPH_2"/>
    <property type="match status" value="3"/>
</dbReference>
<feature type="region of interest" description="Disordered" evidence="1">
    <location>
        <begin position="490"/>
        <end position="528"/>
    </location>
</feature>
<protein>
    <submittedName>
        <fullName evidence="4">PH domain-containing protein</fullName>
    </submittedName>
</protein>
<evidence type="ECO:0000259" key="3">
    <source>
        <dbReference type="Pfam" id="PF03703"/>
    </source>
</evidence>
<feature type="domain" description="YdbS-like PH" evidence="3">
    <location>
        <begin position="250"/>
        <end position="335"/>
    </location>
</feature>
<dbReference type="PANTHER" id="PTHR34473:SF3">
    <property type="entry name" value="TRANSMEMBRANE PROTEIN-RELATED"/>
    <property type="match status" value="1"/>
</dbReference>
<comment type="caution">
    <text evidence="4">The sequence shown here is derived from an EMBL/GenBank/DDBJ whole genome shotgun (WGS) entry which is preliminary data.</text>
</comment>
<feature type="transmembrane region" description="Helical" evidence="2">
    <location>
        <begin position="185"/>
        <end position="207"/>
    </location>
</feature>
<keyword evidence="2" id="KW-1133">Transmembrane helix</keyword>
<feature type="transmembrane region" description="Helical" evidence="2">
    <location>
        <begin position="355"/>
        <end position="376"/>
    </location>
</feature>
<keyword evidence="2" id="KW-0472">Membrane</keyword>
<keyword evidence="2" id="KW-0812">Transmembrane</keyword>
<feature type="compositionally biased region" description="Basic and acidic residues" evidence="1">
    <location>
        <begin position="490"/>
        <end position="502"/>
    </location>
</feature>
<proteinExistence type="predicted"/>
<dbReference type="PANTHER" id="PTHR34473">
    <property type="entry name" value="UPF0699 TRANSMEMBRANE PROTEIN YDBS"/>
    <property type="match status" value="1"/>
</dbReference>
<reference evidence="4" key="1">
    <citation type="submission" date="2022-09" db="EMBL/GenBank/DDBJ databases">
        <title>Haloadaptaus new haloarchaeum isolated from saline soil.</title>
        <authorList>
            <person name="Duran-Viseras A."/>
            <person name="Sanchez-Porro C."/>
            <person name="Ventosa A."/>
        </authorList>
    </citation>
    <scope>NUCLEOTIDE SEQUENCE</scope>
    <source>
        <strain evidence="4">F3-133</strain>
    </source>
</reference>
<feature type="transmembrane region" description="Helical" evidence="2">
    <location>
        <begin position="45"/>
        <end position="66"/>
    </location>
</feature>
<dbReference type="Proteomes" id="UP001149411">
    <property type="component" value="Unassembled WGS sequence"/>
</dbReference>
<feature type="domain" description="YdbS-like PH" evidence="3">
    <location>
        <begin position="71"/>
        <end position="148"/>
    </location>
</feature>
<evidence type="ECO:0000313" key="5">
    <source>
        <dbReference type="Proteomes" id="UP001149411"/>
    </source>
</evidence>
<dbReference type="PIRSF" id="PIRSF026631">
    <property type="entry name" value="UCP026631"/>
    <property type="match status" value="1"/>
</dbReference>
<name>A0A9Q4GI01_9EURY</name>
<gene>
    <name evidence="4" type="ORF">EGH25_08290</name>
</gene>
<accession>A0A9Q4GI01</accession>
<dbReference type="InterPro" id="IPR014529">
    <property type="entry name" value="UCP026631"/>
</dbReference>
<evidence type="ECO:0000313" key="4">
    <source>
        <dbReference type="EMBL" id="MCX2819350.1"/>
    </source>
</evidence>
<dbReference type="EMBL" id="RKLV01000007">
    <property type="protein sequence ID" value="MCX2819350.1"/>
    <property type="molecule type" value="Genomic_DNA"/>
</dbReference>
<organism evidence="4 5">
    <name type="scientific">Halorutilus salinus</name>
    <dbReference type="NCBI Taxonomy" id="2487751"/>
    <lineage>
        <taxon>Archaea</taxon>
        <taxon>Methanobacteriati</taxon>
        <taxon>Methanobacteriota</taxon>
        <taxon>Stenosarchaea group</taxon>
        <taxon>Halobacteria</taxon>
        <taxon>Halorutilales</taxon>
        <taxon>Halorutilaceae</taxon>
        <taxon>Halorutilus</taxon>
    </lineage>
</organism>
<evidence type="ECO:0000256" key="1">
    <source>
        <dbReference type="SAM" id="MobiDB-lite"/>
    </source>
</evidence>